<keyword evidence="1" id="KW-0547">Nucleotide-binding</keyword>
<dbReference type="InterPro" id="IPR003018">
    <property type="entry name" value="GAF"/>
</dbReference>
<dbReference type="InterPro" id="IPR027417">
    <property type="entry name" value="P-loop_NTPase"/>
</dbReference>
<dbReference type="CDD" id="cd00060">
    <property type="entry name" value="FHA"/>
    <property type="match status" value="1"/>
</dbReference>
<dbReference type="Pfam" id="PF25601">
    <property type="entry name" value="AAA_lid_14"/>
    <property type="match status" value="1"/>
</dbReference>
<dbReference type="CDD" id="cd00009">
    <property type="entry name" value="AAA"/>
    <property type="match status" value="1"/>
</dbReference>
<evidence type="ECO:0000256" key="2">
    <source>
        <dbReference type="ARBA" id="ARBA00022840"/>
    </source>
</evidence>
<evidence type="ECO:0000313" key="10">
    <source>
        <dbReference type="Proteomes" id="UP001221411"/>
    </source>
</evidence>
<dbReference type="PROSITE" id="PS50006">
    <property type="entry name" value="FHA_DOMAIN"/>
    <property type="match status" value="1"/>
</dbReference>
<dbReference type="InterPro" id="IPR002197">
    <property type="entry name" value="HTH_Fis"/>
</dbReference>
<dbReference type="InterPro" id="IPR058031">
    <property type="entry name" value="AAA_lid_NorR"/>
</dbReference>
<dbReference type="SMART" id="SM00240">
    <property type="entry name" value="FHA"/>
    <property type="match status" value="1"/>
</dbReference>
<keyword evidence="2" id="KW-0067">ATP-binding</keyword>
<sequence>MHARTMPHLVVRKPGQMAYSVPLPDVLHIGRHEQNELVLDDHQVSRKHATLTRSEKGFELCDLGSRHGTRVNGEPITAHTLVAGDRIQIGNVLLELHEEDERTIVHHQVTAAGPPPRKAEADRRLSLLFDVSRAIGAMGDTEVMLGEMLEAIVDVLGGERALVGLGDATRGIVRRYCRARRGSSADVVLSRAVLEATLGRREAVIVRDALRDAGLATMHRERIVSAMAVPLGLSARPVGLLYVDDRQEAERFGPDDLAYLTALGHLVSAALESAERYQRAEALAEAFTGGGVAEEIIGRSAAMTQLRAQITKYAAAGHANVLVRGESGSGKELVARALHESSARAARPFVTLNCAAIPETMLESELFGYEKGAFTGAVAKKRGKFALADGGTLFLDEIGDLALPAQAKLLRALQEGEIQPLGAERTQKVDVRVVSATHKDLMKEITEKRFREDLYYRIAVVEIEVPPLRERESDVLLIAMALMRKSASAMGKRIEGFSEAAQSALLRHDWPGNVRELRNEVERAVIHADGPLVDAHDLSPRLGAARPKPGQPRGKSLAEQFAELEPTEKMLVEEAMSRAKGNVSEAARLLGITRIMMKRRVDRLMGGGDA</sequence>
<dbReference type="PROSITE" id="PS00676">
    <property type="entry name" value="SIGMA54_INTERACT_2"/>
    <property type="match status" value="1"/>
</dbReference>
<dbReference type="Pfam" id="PF00498">
    <property type="entry name" value="FHA"/>
    <property type="match status" value="1"/>
</dbReference>
<name>A0ABT5ERI0_9BACT</name>
<dbReference type="RefSeq" id="WP_271920210.1">
    <property type="nucleotide sequence ID" value="NZ_JAQNDO010000001.1"/>
</dbReference>
<dbReference type="InterPro" id="IPR003593">
    <property type="entry name" value="AAA+_ATPase"/>
</dbReference>
<evidence type="ECO:0000259" key="7">
    <source>
        <dbReference type="PROSITE" id="PS50006"/>
    </source>
</evidence>
<evidence type="ECO:0000256" key="5">
    <source>
        <dbReference type="ARBA" id="ARBA00023159"/>
    </source>
</evidence>
<dbReference type="InterPro" id="IPR029016">
    <property type="entry name" value="GAF-like_dom_sf"/>
</dbReference>
<evidence type="ECO:0000259" key="8">
    <source>
        <dbReference type="PROSITE" id="PS50045"/>
    </source>
</evidence>
<dbReference type="SMART" id="SM00065">
    <property type="entry name" value="GAF"/>
    <property type="match status" value="1"/>
</dbReference>
<keyword evidence="5" id="KW-0010">Activator</keyword>
<dbReference type="SMART" id="SM00382">
    <property type="entry name" value="AAA"/>
    <property type="match status" value="1"/>
</dbReference>
<evidence type="ECO:0000256" key="4">
    <source>
        <dbReference type="ARBA" id="ARBA00023125"/>
    </source>
</evidence>
<dbReference type="Pfam" id="PF02954">
    <property type="entry name" value="HTH_8"/>
    <property type="match status" value="1"/>
</dbReference>
<proteinExistence type="predicted"/>
<dbReference type="InterPro" id="IPR009057">
    <property type="entry name" value="Homeodomain-like_sf"/>
</dbReference>
<dbReference type="SUPFAM" id="SSF49879">
    <property type="entry name" value="SMAD/FHA domain"/>
    <property type="match status" value="1"/>
</dbReference>
<dbReference type="Proteomes" id="UP001221411">
    <property type="component" value="Unassembled WGS sequence"/>
</dbReference>
<evidence type="ECO:0000256" key="6">
    <source>
        <dbReference type="ARBA" id="ARBA00023163"/>
    </source>
</evidence>
<dbReference type="InterPro" id="IPR000253">
    <property type="entry name" value="FHA_dom"/>
</dbReference>
<dbReference type="SUPFAM" id="SSF55781">
    <property type="entry name" value="GAF domain-like"/>
    <property type="match status" value="1"/>
</dbReference>
<evidence type="ECO:0000256" key="1">
    <source>
        <dbReference type="ARBA" id="ARBA00022741"/>
    </source>
</evidence>
<reference evidence="9 10" key="1">
    <citation type="submission" date="2022-11" db="EMBL/GenBank/DDBJ databases">
        <title>Minimal conservation of predation-associated metabolite biosynthetic gene clusters underscores biosynthetic potential of Myxococcota including descriptions for ten novel species: Archangium lansinium sp. nov., Myxococcus landrumus sp. nov., Nannocystis bai.</title>
        <authorList>
            <person name="Ahearne A."/>
            <person name="Stevens C."/>
            <person name="Dowd S."/>
        </authorList>
    </citation>
    <scope>NUCLEOTIDE SEQUENCE [LARGE SCALE GENOMIC DNA]</scope>
    <source>
        <strain evidence="9 10">RJM3</strain>
    </source>
</reference>
<feature type="domain" description="FHA" evidence="7">
    <location>
        <begin position="27"/>
        <end position="76"/>
    </location>
</feature>
<dbReference type="InterPro" id="IPR025944">
    <property type="entry name" value="Sigma_54_int_dom_CS"/>
</dbReference>
<dbReference type="Gene3D" id="1.10.10.60">
    <property type="entry name" value="Homeodomain-like"/>
    <property type="match status" value="1"/>
</dbReference>
<dbReference type="SUPFAM" id="SSF52540">
    <property type="entry name" value="P-loop containing nucleoside triphosphate hydrolases"/>
    <property type="match status" value="1"/>
</dbReference>
<dbReference type="Gene3D" id="1.10.8.60">
    <property type="match status" value="1"/>
</dbReference>
<dbReference type="Pfam" id="PF13185">
    <property type="entry name" value="GAF_2"/>
    <property type="match status" value="1"/>
</dbReference>
<keyword evidence="3" id="KW-0805">Transcription regulation</keyword>
<dbReference type="InterPro" id="IPR002078">
    <property type="entry name" value="Sigma_54_int"/>
</dbReference>
<keyword evidence="4" id="KW-0238">DNA-binding</keyword>
<keyword evidence="10" id="KW-1185">Reference proteome</keyword>
<evidence type="ECO:0000313" key="9">
    <source>
        <dbReference type="EMBL" id="MDC0744069.1"/>
    </source>
</evidence>
<dbReference type="InterPro" id="IPR008984">
    <property type="entry name" value="SMAD_FHA_dom_sf"/>
</dbReference>
<dbReference type="EMBL" id="JAQNDO010000001">
    <property type="protein sequence ID" value="MDC0744069.1"/>
    <property type="molecule type" value="Genomic_DNA"/>
</dbReference>
<gene>
    <name evidence="9" type="ORF">POL67_22250</name>
</gene>
<dbReference type="Gene3D" id="3.30.450.40">
    <property type="match status" value="1"/>
</dbReference>
<keyword evidence="6" id="KW-0804">Transcription</keyword>
<dbReference type="Gene3D" id="3.40.50.300">
    <property type="entry name" value="P-loop containing nucleotide triphosphate hydrolases"/>
    <property type="match status" value="1"/>
</dbReference>
<accession>A0ABT5ERI0</accession>
<dbReference type="Gene3D" id="2.60.200.20">
    <property type="match status" value="1"/>
</dbReference>
<feature type="domain" description="Sigma-54 factor interaction" evidence="8">
    <location>
        <begin position="296"/>
        <end position="526"/>
    </location>
</feature>
<dbReference type="PANTHER" id="PTHR32071:SF117">
    <property type="entry name" value="PTS-DEPENDENT DIHYDROXYACETONE KINASE OPERON REGULATORY PROTEIN-RELATED"/>
    <property type="match status" value="1"/>
</dbReference>
<dbReference type="Pfam" id="PF00158">
    <property type="entry name" value="Sigma54_activat"/>
    <property type="match status" value="1"/>
</dbReference>
<organism evidence="9 10">
    <name type="scientific">Polyangium mundeleinium</name>
    <dbReference type="NCBI Taxonomy" id="2995306"/>
    <lineage>
        <taxon>Bacteria</taxon>
        <taxon>Pseudomonadati</taxon>
        <taxon>Myxococcota</taxon>
        <taxon>Polyangia</taxon>
        <taxon>Polyangiales</taxon>
        <taxon>Polyangiaceae</taxon>
        <taxon>Polyangium</taxon>
    </lineage>
</organism>
<dbReference type="InterPro" id="IPR025943">
    <property type="entry name" value="Sigma_54_int_dom_ATP-bd_2"/>
</dbReference>
<evidence type="ECO:0000256" key="3">
    <source>
        <dbReference type="ARBA" id="ARBA00023015"/>
    </source>
</evidence>
<dbReference type="PROSITE" id="PS00675">
    <property type="entry name" value="SIGMA54_INTERACT_1"/>
    <property type="match status" value="1"/>
</dbReference>
<dbReference type="InterPro" id="IPR025662">
    <property type="entry name" value="Sigma_54_int_dom_ATP-bd_1"/>
</dbReference>
<dbReference type="PROSITE" id="PS50045">
    <property type="entry name" value="SIGMA54_INTERACT_4"/>
    <property type="match status" value="1"/>
</dbReference>
<comment type="caution">
    <text evidence="9">The sequence shown here is derived from an EMBL/GenBank/DDBJ whole genome shotgun (WGS) entry which is preliminary data.</text>
</comment>
<dbReference type="PRINTS" id="PR01590">
    <property type="entry name" value="HTHFIS"/>
</dbReference>
<dbReference type="PROSITE" id="PS00688">
    <property type="entry name" value="SIGMA54_INTERACT_3"/>
    <property type="match status" value="1"/>
</dbReference>
<protein>
    <submittedName>
        <fullName evidence="9">Sigma 54-interacting transcriptional regulator</fullName>
    </submittedName>
</protein>
<dbReference type="PANTHER" id="PTHR32071">
    <property type="entry name" value="TRANSCRIPTIONAL REGULATORY PROTEIN"/>
    <property type="match status" value="1"/>
</dbReference>
<dbReference type="SUPFAM" id="SSF46689">
    <property type="entry name" value="Homeodomain-like"/>
    <property type="match status" value="1"/>
</dbReference>